<dbReference type="Proteomes" id="UP000032233">
    <property type="component" value="Unassembled WGS sequence"/>
</dbReference>
<accession>A0A0D2HYK1</accession>
<gene>
    <name evidence="1" type="ORF">X474_03375</name>
</gene>
<comment type="caution">
    <text evidence="1">The sequence shown here is derived from an EMBL/GenBank/DDBJ whole genome shotgun (WGS) entry which is preliminary data.</text>
</comment>
<evidence type="ECO:0000313" key="1">
    <source>
        <dbReference type="EMBL" id="KIX15383.1"/>
    </source>
</evidence>
<dbReference type="AlphaFoldDB" id="A0A0D2HYK1"/>
<organism evidence="1 2">
    <name type="scientific">Dethiosulfatarculus sandiegensis</name>
    <dbReference type="NCBI Taxonomy" id="1429043"/>
    <lineage>
        <taxon>Bacteria</taxon>
        <taxon>Pseudomonadati</taxon>
        <taxon>Thermodesulfobacteriota</taxon>
        <taxon>Desulfarculia</taxon>
        <taxon>Desulfarculales</taxon>
        <taxon>Desulfarculaceae</taxon>
        <taxon>Dethiosulfatarculus</taxon>
    </lineage>
</organism>
<keyword evidence="2" id="KW-1185">Reference proteome</keyword>
<name>A0A0D2HYK1_9BACT</name>
<dbReference type="InParanoid" id="A0A0D2HYK1"/>
<sequence>MYFEWKKMKGGVRKIQPSYYENNMQGSKFKRGNFCFA</sequence>
<proteinExistence type="predicted"/>
<evidence type="ECO:0000313" key="2">
    <source>
        <dbReference type="Proteomes" id="UP000032233"/>
    </source>
</evidence>
<dbReference type="EMBL" id="AZAC01000003">
    <property type="protein sequence ID" value="KIX15383.1"/>
    <property type="molecule type" value="Genomic_DNA"/>
</dbReference>
<protein>
    <submittedName>
        <fullName evidence="1">Uncharacterized protein</fullName>
    </submittedName>
</protein>
<reference evidence="1 2" key="1">
    <citation type="submission" date="2013-11" db="EMBL/GenBank/DDBJ databases">
        <title>Metagenomic analysis of a methanogenic consortium involved in long chain n-alkane degradation.</title>
        <authorList>
            <person name="Davidova I.A."/>
            <person name="Callaghan A.V."/>
            <person name="Wawrik B."/>
            <person name="Pruitt S."/>
            <person name="Marks C."/>
            <person name="Duncan K.E."/>
            <person name="Suflita J.M."/>
        </authorList>
    </citation>
    <scope>NUCLEOTIDE SEQUENCE [LARGE SCALE GENOMIC DNA]</scope>
    <source>
        <strain evidence="1 2">SPR</strain>
    </source>
</reference>